<comment type="caution">
    <text evidence="3">The sequence shown here is derived from an EMBL/GenBank/DDBJ whole genome shotgun (WGS) entry which is preliminary data.</text>
</comment>
<accession>A0ABN2HZ72</accession>
<evidence type="ECO:0000259" key="2">
    <source>
        <dbReference type="SMART" id="SM00507"/>
    </source>
</evidence>
<dbReference type="Pfam" id="PF02720">
    <property type="entry name" value="DUF222"/>
    <property type="match status" value="1"/>
</dbReference>
<reference evidence="3 4" key="1">
    <citation type="journal article" date="2019" name="Int. J. Syst. Evol. Microbiol.">
        <title>The Global Catalogue of Microorganisms (GCM) 10K type strain sequencing project: providing services to taxonomists for standard genome sequencing and annotation.</title>
        <authorList>
            <consortium name="The Broad Institute Genomics Platform"/>
            <consortium name="The Broad Institute Genome Sequencing Center for Infectious Disease"/>
            <person name="Wu L."/>
            <person name="Ma J."/>
        </authorList>
    </citation>
    <scope>NUCLEOTIDE SEQUENCE [LARGE SCALE GENOMIC DNA]</scope>
    <source>
        <strain evidence="3 4">JCM 15577</strain>
    </source>
</reference>
<keyword evidence="3" id="KW-0540">Nuclease</keyword>
<dbReference type="GO" id="GO:0004519">
    <property type="term" value="F:endonuclease activity"/>
    <property type="evidence" value="ECO:0007669"/>
    <property type="project" value="UniProtKB-KW"/>
</dbReference>
<keyword evidence="4" id="KW-1185">Reference proteome</keyword>
<feature type="region of interest" description="Disordered" evidence="1">
    <location>
        <begin position="220"/>
        <end position="249"/>
    </location>
</feature>
<evidence type="ECO:0000256" key="1">
    <source>
        <dbReference type="SAM" id="MobiDB-lite"/>
    </source>
</evidence>
<evidence type="ECO:0000313" key="3">
    <source>
        <dbReference type="EMBL" id="GAA1696006.1"/>
    </source>
</evidence>
<dbReference type="Gene3D" id="1.10.30.50">
    <property type="match status" value="1"/>
</dbReference>
<name>A0ABN2HZ72_9MICO</name>
<feature type="compositionally biased region" description="Basic and acidic residues" evidence="1">
    <location>
        <begin position="443"/>
        <end position="464"/>
    </location>
</feature>
<evidence type="ECO:0000313" key="4">
    <source>
        <dbReference type="Proteomes" id="UP001501690"/>
    </source>
</evidence>
<keyword evidence="3" id="KW-0255">Endonuclease</keyword>
<dbReference type="CDD" id="cd00085">
    <property type="entry name" value="HNHc"/>
    <property type="match status" value="1"/>
</dbReference>
<keyword evidence="3" id="KW-0378">Hydrolase</keyword>
<feature type="domain" description="HNH nuclease" evidence="2">
    <location>
        <begin position="349"/>
        <end position="401"/>
    </location>
</feature>
<gene>
    <name evidence="3" type="ORF">GCM10009808_11580</name>
</gene>
<sequence>MTDELAAQPSKPRAAEVIAGLAKRVAMLRSTIATLQAAEIATLAVAMEIAHQEADQLESAASRERDMPLRSIAAEIGAQLRVSDRTIQRQMADAAEQMTRMPAAFRSLSEGRISRAHLRVICDAGLAIADDHARAEYEEVIVPLAEVESVSRVRPAAQRLAAQLSAATFEERHKVRRAERAVRVVDLDDGMAELIAPLPALLAYGIHDRLTQFARLSHDVAASTSTSTSTDTDTDTDTDTEVPQPDRRTIDQRRADILCELLLASTPESMAGAAGSGPLGNIQARVELRVPVLSLIGTQDTPAELIGRGPVDITTARTLTGTAPGWDRVLTDPVSGNVLEVDRYRPSEHLRRTLRVRDEHCRFPGCRMPTFRCDIDHTVDAARGGPTSASNLAHLCRRHHSLKHATPWQVVQRPGGVLAWTSPGGKHYMDRPPRELVAGERVRFRPLDDSHPDSSYRPPDDVRPPDPPPF</sequence>
<organism evidence="3 4">
    <name type="scientific">Microbacterium sediminicola</name>
    <dbReference type="NCBI Taxonomy" id="415210"/>
    <lineage>
        <taxon>Bacteria</taxon>
        <taxon>Bacillati</taxon>
        <taxon>Actinomycetota</taxon>
        <taxon>Actinomycetes</taxon>
        <taxon>Micrococcales</taxon>
        <taxon>Microbacteriaceae</taxon>
        <taxon>Microbacterium</taxon>
    </lineage>
</organism>
<dbReference type="Proteomes" id="UP001501690">
    <property type="component" value="Unassembled WGS sequence"/>
</dbReference>
<dbReference type="InterPro" id="IPR003615">
    <property type="entry name" value="HNH_nuc"/>
</dbReference>
<dbReference type="SMART" id="SM00507">
    <property type="entry name" value="HNHc"/>
    <property type="match status" value="1"/>
</dbReference>
<proteinExistence type="predicted"/>
<dbReference type="InterPro" id="IPR003870">
    <property type="entry name" value="DUF222"/>
</dbReference>
<dbReference type="EMBL" id="BAAAPL010000001">
    <property type="protein sequence ID" value="GAA1696006.1"/>
    <property type="molecule type" value="Genomic_DNA"/>
</dbReference>
<dbReference type="RefSeq" id="WP_344070340.1">
    <property type="nucleotide sequence ID" value="NZ_BAAAPL010000001.1"/>
</dbReference>
<feature type="region of interest" description="Disordered" evidence="1">
    <location>
        <begin position="443"/>
        <end position="470"/>
    </location>
</feature>
<protein>
    <submittedName>
        <fullName evidence="3">HNH endonuclease signature motif containing protein</fullName>
    </submittedName>
</protein>